<organism evidence="5 6">
    <name type="scientific">Sediminitomix flava</name>
    <dbReference type="NCBI Taxonomy" id="379075"/>
    <lineage>
        <taxon>Bacteria</taxon>
        <taxon>Pseudomonadati</taxon>
        <taxon>Bacteroidota</taxon>
        <taxon>Cytophagia</taxon>
        <taxon>Cytophagales</taxon>
        <taxon>Flammeovirgaceae</taxon>
        <taxon>Sediminitomix</taxon>
    </lineage>
</organism>
<evidence type="ECO:0000259" key="4">
    <source>
        <dbReference type="PROSITE" id="PS01124"/>
    </source>
</evidence>
<dbReference type="InterPro" id="IPR054015">
    <property type="entry name" value="ExsA-like_N"/>
</dbReference>
<dbReference type="InterPro" id="IPR018060">
    <property type="entry name" value="HTH_AraC"/>
</dbReference>
<reference evidence="5 6" key="1">
    <citation type="submission" date="2018-03" db="EMBL/GenBank/DDBJ databases">
        <title>Genomic Encyclopedia of Archaeal and Bacterial Type Strains, Phase II (KMG-II): from individual species to whole genera.</title>
        <authorList>
            <person name="Goeker M."/>
        </authorList>
    </citation>
    <scope>NUCLEOTIDE SEQUENCE [LARGE SCALE GENOMIC DNA]</scope>
    <source>
        <strain evidence="5 6">DSM 28229</strain>
    </source>
</reference>
<protein>
    <submittedName>
        <fullName evidence="5">AraC family transcriptional regulator</fullName>
    </submittedName>
</protein>
<dbReference type="OrthoDB" id="4480133at2"/>
<dbReference type="AlphaFoldDB" id="A0A315ZB49"/>
<dbReference type="RefSeq" id="WP_109616895.1">
    <property type="nucleotide sequence ID" value="NZ_QGDO01000002.1"/>
</dbReference>
<keyword evidence="6" id="KW-1185">Reference proteome</keyword>
<dbReference type="Proteomes" id="UP000245535">
    <property type="component" value="Unassembled WGS sequence"/>
</dbReference>
<evidence type="ECO:0000313" key="6">
    <source>
        <dbReference type="Proteomes" id="UP000245535"/>
    </source>
</evidence>
<dbReference type="PANTHER" id="PTHR43280">
    <property type="entry name" value="ARAC-FAMILY TRANSCRIPTIONAL REGULATOR"/>
    <property type="match status" value="1"/>
</dbReference>
<dbReference type="GO" id="GO:0043565">
    <property type="term" value="F:sequence-specific DNA binding"/>
    <property type="evidence" value="ECO:0007669"/>
    <property type="project" value="InterPro"/>
</dbReference>
<dbReference type="InterPro" id="IPR020449">
    <property type="entry name" value="Tscrpt_reg_AraC-type_HTH"/>
</dbReference>
<evidence type="ECO:0000313" key="5">
    <source>
        <dbReference type="EMBL" id="PWJ42771.1"/>
    </source>
</evidence>
<dbReference type="GO" id="GO:0003700">
    <property type="term" value="F:DNA-binding transcription factor activity"/>
    <property type="evidence" value="ECO:0007669"/>
    <property type="project" value="InterPro"/>
</dbReference>
<sequence>MILKHQHFDLLQKTVLERMVFNPPLKANGSMHDEACFLYVVNGNSTLYGPTKKDSLQTNEGVVMKCGSYLNSWSKNENDSPSEAVAIHFYPEVLKHVYQDKIPDFLVQKKPQTSKNVEKVQIDQMIKTFVDSLLFYFENPSLINEELIILKVKELILLLVNTDNSDRIRSILQDLFNPEEYQFKDIIQTNLFEDLSIDDLAVLTSMSVSSFKRKFKEVFDDSPAHYIKSRRLEKAAELLLISQSRVTDICYDCGFSDIGHFSKSFAAKYGKSPSEYREKQLS</sequence>
<dbReference type="InterPro" id="IPR009057">
    <property type="entry name" value="Homeodomain-like_sf"/>
</dbReference>
<keyword evidence="3" id="KW-0804">Transcription</keyword>
<accession>A0A315ZB49</accession>
<evidence type="ECO:0000256" key="2">
    <source>
        <dbReference type="ARBA" id="ARBA00023125"/>
    </source>
</evidence>
<dbReference type="PRINTS" id="PR00032">
    <property type="entry name" value="HTHARAC"/>
</dbReference>
<evidence type="ECO:0000256" key="1">
    <source>
        <dbReference type="ARBA" id="ARBA00023015"/>
    </source>
</evidence>
<dbReference type="SUPFAM" id="SSF46689">
    <property type="entry name" value="Homeodomain-like"/>
    <property type="match status" value="2"/>
</dbReference>
<keyword evidence="2" id="KW-0238">DNA-binding</keyword>
<dbReference type="EMBL" id="QGDO01000002">
    <property type="protein sequence ID" value="PWJ42771.1"/>
    <property type="molecule type" value="Genomic_DNA"/>
</dbReference>
<feature type="domain" description="HTH araC/xylS-type" evidence="4">
    <location>
        <begin position="181"/>
        <end position="279"/>
    </location>
</feature>
<dbReference type="Gene3D" id="1.10.10.60">
    <property type="entry name" value="Homeodomain-like"/>
    <property type="match status" value="2"/>
</dbReference>
<name>A0A315ZB49_SEDFL</name>
<dbReference type="PROSITE" id="PS01124">
    <property type="entry name" value="HTH_ARAC_FAMILY_2"/>
    <property type="match status" value="1"/>
</dbReference>
<keyword evidence="1" id="KW-0805">Transcription regulation</keyword>
<dbReference type="PANTHER" id="PTHR43280:SF2">
    <property type="entry name" value="HTH-TYPE TRANSCRIPTIONAL REGULATOR EXSA"/>
    <property type="match status" value="1"/>
</dbReference>
<evidence type="ECO:0000256" key="3">
    <source>
        <dbReference type="ARBA" id="ARBA00023163"/>
    </source>
</evidence>
<comment type="caution">
    <text evidence="5">The sequence shown here is derived from an EMBL/GenBank/DDBJ whole genome shotgun (WGS) entry which is preliminary data.</text>
</comment>
<dbReference type="Pfam" id="PF12833">
    <property type="entry name" value="HTH_18"/>
    <property type="match status" value="1"/>
</dbReference>
<proteinExistence type="predicted"/>
<dbReference type="InterPro" id="IPR018062">
    <property type="entry name" value="HTH_AraC-typ_CS"/>
</dbReference>
<dbReference type="Pfam" id="PF22200">
    <property type="entry name" value="ExsA_N"/>
    <property type="match status" value="1"/>
</dbReference>
<dbReference type="PROSITE" id="PS00041">
    <property type="entry name" value="HTH_ARAC_FAMILY_1"/>
    <property type="match status" value="1"/>
</dbReference>
<gene>
    <name evidence="5" type="ORF">BC781_102316</name>
</gene>
<dbReference type="SMART" id="SM00342">
    <property type="entry name" value="HTH_ARAC"/>
    <property type="match status" value="1"/>
</dbReference>